<feature type="region of interest" description="Disordered" evidence="1">
    <location>
        <begin position="78"/>
        <end position="103"/>
    </location>
</feature>
<dbReference type="EMBL" id="JAACJJ010000003">
    <property type="protein sequence ID" value="KAF5328586.1"/>
    <property type="molecule type" value="Genomic_DNA"/>
</dbReference>
<gene>
    <name evidence="2" type="ORF">D9619_011561</name>
</gene>
<dbReference type="Proteomes" id="UP000567179">
    <property type="component" value="Unassembled WGS sequence"/>
</dbReference>
<comment type="caution">
    <text evidence="2">The sequence shown here is derived from an EMBL/GenBank/DDBJ whole genome shotgun (WGS) entry which is preliminary data.</text>
</comment>
<evidence type="ECO:0000313" key="2">
    <source>
        <dbReference type="EMBL" id="KAF5328586.1"/>
    </source>
</evidence>
<evidence type="ECO:0000256" key="1">
    <source>
        <dbReference type="SAM" id="MobiDB-lite"/>
    </source>
</evidence>
<dbReference type="AlphaFoldDB" id="A0A8H5F9D6"/>
<organism evidence="2 3">
    <name type="scientific">Psilocybe cf. subviscida</name>
    <dbReference type="NCBI Taxonomy" id="2480587"/>
    <lineage>
        <taxon>Eukaryota</taxon>
        <taxon>Fungi</taxon>
        <taxon>Dikarya</taxon>
        <taxon>Basidiomycota</taxon>
        <taxon>Agaricomycotina</taxon>
        <taxon>Agaricomycetes</taxon>
        <taxon>Agaricomycetidae</taxon>
        <taxon>Agaricales</taxon>
        <taxon>Agaricineae</taxon>
        <taxon>Strophariaceae</taxon>
        <taxon>Psilocybe</taxon>
    </lineage>
</organism>
<accession>A0A8H5F9D6</accession>
<feature type="compositionally biased region" description="Acidic residues" evidence="1">
    <location>
        <begin position="79"/>
        <end position="88"/>
    </location>
</feature>
<proteinExistence type="predicted"/>
<protein>
    <submittedName>
        <fullName evidence="2">Uncharacterized protein</fullName>
    </submittedName>
</protein>
<sequence>MRRFPTKACNLGRFAVPGTAFAYADRIRASALAKVLFEEEEALIKPGVEDVDDAEQGHVPTANQVACILGVADARSGAEEEDGEEIADIDYNRMHNSSTMVQQ</sequence>
<evidence type="ECO:0000313" key="3">
    <source>
        <dbReference type="Proteomes" id="UP000567179"/>
    </source>
</evidence>
<reference evidence="2 3" key="1">
    <citation type="journal article" date="2020" name="ISME J.">
        <title>Uncovering the hidden diversity of litter-decomposition mechanisms in mushroom-forming fungi.</title>
        <authorList>
            <person name="Floudas D."/>
            <person name="Bentzer J."/>
            <person name="Ahren D."/>
            <person name="Johansson T."/>
            <person name="Persson P."/>
            <person name="Tunlid A."/>
        </authorList>
    </citation>
    <scope>NUCLEOTIDE SEQUENCE [LARGE SCALE GENOMIC DNA]</scope>
    <source>
        <strain evidence="2 3">CBS 101986</strain>
    </source>
</reference>
<name>A0A8H5F9D6_9AGAR</name>
<keyword evidence="3" id="KW-1185">Reference proteome</keyword>
<dbReference type="OrthoDB" id="3071336at2759"/>
<feature type="compositionally biased region" description="Polar residues" evidence="1">
    <location>
        <begin position="94"/>
        <end position="103"/>
    </location>
</feature>